<protein>
    <submittedName>
        <fullName evidence="1">Uncharacterized protein</fullName>
    </submittedName>
</protein>
<name>A0A5B7D2Z4_PORTR</name>
<proteinExistence type="predicted"/>
<sequence length="61" mass="6952">MCYHSSLKAARALCKYVPSGMAYLMTRHPYLISPLSYFSASEIKIRNFVSALVRPWRAAKV</sequence>
<dbReference type="AlphaFoldDB" id="A0A5B7D2Z4"/>
<evidence type="ECO:0000313" key="2">
    <source>
        <dbReference type="Proteomes" id="UP000324222"/>
    </source>
</evidence>
<dbReference type="Proteomes" id="UP000324222">
    <property type="component" value="Unassembled WGS sequence"/>
</dbReference>
<keyword evidence="2" id="KW-1185">Reference proteome</keyword>
<accession>A0A5B7D2Z4</accession>
<comment type="caution">
    <text evidence="1">The sequence shown here is derived from an EMBL/GenBank/DDBJ whole genome shotgun (WGS) entry which is preliminary data.</text>
</comment>
<gene>
    <name evidence="1" type="ORF">E2C01_008485</name>
</gene>
<evidence type="ECO:0000313" key="1">
    <source>
        <dbReference type="EMBL" id="MPC15685.1"/>
    </source>
</evidence>
<organism evidence="1 2">
    <name type="scientific">Portunus trituberculatus</name>
    <name type="common">Swimming crab</name>
    <name type="synonym">Neptunus trituberculatus</name>
    <dbReference type="NCBI Taxonomy" id="210409"/>
    <lineage>
        <taxon>Eukaryota</taxon>
        <taxon>Metazoa</taxon>
        <taxon>Ecdysozoa</taxon>
        <taxon>Arthropoda</taxon>
        <taxon>Crustacea</taxon>
        <taxon>Multicrustacea</taxon>
        <taxon>Malacostraca</taxon>
        <taxon>Eumalacostraca</taxon>
        <taxon>Eucarida</taxon>
        <taxon>Decapoda</taxon>
        <taxon>Pleocyemata</taxon>
        <taxon>Brachyura</taxon>
        <taxon>Eubrachyura</taxon>
        <taxon>Portunoidea</taxon>
        <taxon>Portunidae</taxon>
        <taxon>Portuninae</taxon>
        <taxon>Portunus</taxon>
    </lineage>
</organism>
<dbReference type="EMBL" id="VSRR010000447">
    <property type="protein sequence ID" value="MPC15685.1"/>
    <property type="molecule type" value="Genomic_DNA"/>
</dbReference>
<reference evidence="1 2" key="1">
    <citation type="submission" date="2019-05" db="EMBL/GenBank/DDBJ databases">
        <title>Another draft genome of Portunus trituberculatus and its Hox gene families provides insights of decapod evolution.</title>
        <authorList>
            <person name="Jeong J.-H."/>
            <person name="Song I."/>
            <person name="Kim S."/>
            <person name="Choi T."/>
            <person name="Kim D."/>
            <person name="Ryu S."/>
            <person name="Kim W."/>
        </authorList>
    </citation>
    <scope>NUCLEOTIDE SEQUENCE [LARGE SCALE GENOMIC DNA]</scope>
    <source>
        <tissue evidence="1">Muscle</tissue>
    </source>
</reference>